<dbReference type="Pfam" id="PF00501">
    <property type="entry name" value="AMP-binding"/>
    <property type="match status" value="1"/>
</dbReference>
<dbReference type="Gene3D" id="3.30.559.10">
    <property type="entry name" value="Chloramphenicol acetyltransferase-like domain"/>
    <property type="match status" value="1"/>
</dbReference>
<dbReference type="SUPFAM" id="SSF52777">
    <property type="entry name" value="CoA-dependent acyltransferases"/>
    <property type="match status" value="2"/>
</dbReference>
<dbReference type="InterPro" id="IPR042099">
    <property type="entry name" value="ANL_N_sf"/>
</dbReference>
<comment type="similarity">
    <text evidence="2">Belongs to the ATP-dependent AMP-binding enzyme family.</text>
</comment>
<dbReference type="Proteomes" id="UP000274315">
    <property type="component" value="Unassembled WGS sequence"/>
</dbReference>
<dbReference type="FunFam" id="3.40.50.980:FF:000001">
    <property type="entry name" value="Non-ribosomal peptide synthetase"/>
    <property type="match status" value="1"/>
</dbReference>
<dbReference type="InterPro" id="IPR001242">
    <property type="entry name" value="Condensation_dom"/>
</dbReference>
<keyword evidence="4" id="KW-0597">Phosphoprotein</keyword>
<accession>A0A3M5WEI0</accession>
<keyword evidence="3" id="KW-0596">Phosphopantetheine</keyword>
<dbReference type="InterPro" id="IPR045851">
    <property type="entry name" value="AMP-bd_C_sf"/>
</dbReference>
<dbReference type="InterPro" id="IPR023213">
    <property type="entry name" value="CAT-like_dom_sf"/>
</dbReference>
<dbReference type="InterPro" id="IPR020845">
    <property type="entry name" value="AMP-binding_CS"/>
</dbReference>
<dbReference type="SUPFAM" id="SSF53474">
    <property type="entry name" value="alpha/beta-Hydrolases"/>
    <property type="match status" value="1"/>
</dbReference>
<organism evidence="6 7">
    <name type="scientific">Pseudomonas syringae pv. aptata</name>
    <dbReference type="NCBI Taxonomy" id="83167"/>
    <lineage>
        <taxon>Bacteria</taxon>
        <taxon>Pseudomonadati</taxon>
        <taxon>Pseudomonadota</taxon>
        <taxon>Gammaproteobacteria</taxon>
        <taxon>Pseudomonadales</taxon>
        <taxon>Pseudomonadaceae</taxon>
        <taxon>Pseudomonas</taxon>
        <taxon>Pseudomonas syringae</taxon>
    </lineage>
</organism>
<dbReference type="GO" id="GO:0016874">
    <property type="term" value="F:ligase activity"/>
    <property type="evidence" value="ECO:0007669"/>
    <property type="project" value="UniProtKB-KW"/>
</dbReference>
<dbReference type="InterPro" id="IPR001031">
    <property type="entry name" value="Thioesterase"/>
</dbReference>
<dbReference type="Pfam" id="PF00975">
    <property type="entry name" value="Thioesterase"/>
    <property type="match status" value="1"/>
</dbReference>
<dbReference type="SMART" id="SM00823">
    <property type="entry name" value="PKS_PP"/>
    <property type="match status" value="1"/>
</dbReference>
<dbReference type="PROSITE" id="PS00012">
    <property type="entry name" value="PHOSPHOPANTETHEINE"/>
    <property type="match status" value="1"/>
</dbReference>
<dbReference type="GO" id="GO:0044550">
    <property type="term" value="P:secondary metabolite biosynthetic process"/>
    <property type="evidence" value="ECO:0007669"/>
    <property type="project" value="TreeGrafter"/>
</dbReference>
<evidence type="ECO:0000256" key="2">
    <source>
        <dbReference type="ARBA" id="ARBA00006432"/>
    </source>
</evidence>
<dbReference type="InterPro" id="IPR006162">
    <property type="entry name" value="Ppantetheine_attach_site"/>
</dbReference>
<evidence type="ECO:0000256" key="1">
    <source>
        <dbReference type="ARBA" id="ARBA00001957"/>
    </source>
</evidence>
<dbReference type="PROSITE" id="PS00455">
    <property type="entry name" value="AMP_BINDING"/>
    <property type="match status" value="1"/>
</dbReference>
<dbReference type="Pfam" id="PF00550">
    <property type="entry name" value="PP-binding"/>
    <property type="match status" value="1"/>
</dbReference>
<dbReference type="CDD" id="cd12117">
    <property type="entry name" value="A_NRPS_Srf_like"/>
    <property type="match status" value="1"/>
</dbReference>
<dbReference type="Gene3D" id="3.30.559.30">
    <property type="entry name" value="Nonribosomal peptide synthetase, condensation domain"/>
    <property type="match status" value="1"/>
</dbReference>
<dbReference type="PANTHER" id="PTHR45527">
    <property type="entry name" value="NONRIBOSOMAL PEPTIDE SYNTHETASE"/>
    <property type="match status" value="1"/>
</dbReference>
<dbReference type="EMBL" id="RBUF01000637">
    <property type="protein sequence ID" value="RMU68919.1"/>
    <property type="molecule type" value="Genomic_DNA"/>
</dbReference>
<evidence type="ECO:0000256" key="4">
    <source>
        <dbReference type="ARBA" id="ARBA00022553"/>
    </source>
</evidence>
<comment type="cofactor">
    <cofactor evidence="1">
        <name>pantetheine 4'-phosphate</name>
        <dbReference type="ChEBI" id="CHEBI:47942"/>
    </cofactor>
</comment>
<dbReference type="FunFam" id="3.30.300.30:FF:000010">
    <property type="entry name" value="Enterobactin synthetase component F"/>
    <property type="match status" value="1"/>
</dbReference>
<dbReference type="FunFam" id="2.30.38.10:FF:000001">
    <property type="entry name" value="Non-ribosomal peptide synthetase PvdI"/>
    <property type="match status" value="1"/>
</dbReference>
<dbReference type="Gene3D" id="3.40.50.1820">
    <property type="entry name" value="alpha/beta hydrolase"/>
    <property type="match status" value="1"/>
</dbReference>
<evidence type="ECO:0000259" key="5">
    <source>
        <dbReference type="PROSITE" id="PS50075"/>
    </source>
</evidence>
<proteinExistence type="inferred from homology"/>
<dbReference type="InterPro" id="IPR000873">
    <property type="entry name" value="AMP-dep_synth/lig_dom"/>
</dbReference>
<dbReference type="Pfam" id="PF13193">
    <property type="entry name" value="AMP-binding_C"/>
    <property type="match status" value="1"/>
</dbReference>
<dbReference type="SUPFAM" id="SSF47336">
    <property type="entry name" value="ACP-like"/>
    <property type="match status" value="1"/>
</dbReference>
<dbReference type="PANTHER" id="PTHR45527:SF1">
    <property type="entry name" value="FATTY ACID SYNTHASE"/>
    <property type="match status" value="1"/>
</dbReference>
<dbReference type="NCBIfam" id="TIGR01733">
    <property type="entry name" value="AA-adenyl-dom"/>
    <property type="match status" value="1"/>
</dbReference>
<reference evidence="6 7" key="1">
    <citation type="submission" date="2018-08" db="EMBL/GenBank/DDBJ databases">
        <title>Recombination of ecologically and evolutionarily significant loci maintains genetic cohesion in the Pseudomonas syringae species complex.</title>
        <authorList>
            <person name="Dillon M."/>
            <person name="Thakur S."/>
            <person name="Almeida R.N.D."/>
            <person name="Weir B.S."/>
            <person name="Guttman D.S."/>
        </authorList>
    </citation>
    <scope>NUCLEOTIDE SEQUENCE [LARGE SCALE GENOMIC DNA]</scope>
    <source>
        <strain evidence="6 7">ICMP 11935</strain>
    </source>
</reference>
<protein>
    <submittedName>
        <fullName evidence="6">Long-chain-fatty-acid--CoA ligase</fullName>
    </submittedName>
</protein>
<comment type="caution">
    <text evidence="6">The sequence shown here is derived from an EMBL/GenBank/DDBJ whole genome shotgun (WGS) entry which is preliminary data.</text>
</comment>
<dbReference type="Pfam" id="PF00668">
    <property type="entry name" value="Condensation"/>
    <property type="match status" value="1"/>
</dbReference>
<evidence type="ECO:0000256" key="3">
    <source>
        <dbReference type="ARBA" id="ARBA00022450"/>
    </source>
</evidence>
<keyword evidence="6" id="KW-0436">Ligase</keyword>
<dbReference type="SUPFAM" id="SSF56801">
    <property type="entry name" value="Acetyl-CoA synthetase-like"/>
    <property type="match status" value="1"/>
</dbReference>
<dbReference type="GO" id="GO:0005737">
    <property type="term" value="C:cytoplasm"/>
    <property type="evidence" value="ECO:0007669"/>
    <property type="project" value="TreeGrafter"/>
</dbReference>
<dbReference type="Gene3D" id="3.30.300.30">
    <property type="match status" value="1"/>
</dbReference>
<dbReference type="InterPro" id="IPR036736">
    <property type="entry name" value="ACP-like_sf"/>
</dbReference>
<dbReference type="InterPro" id="IPR009081">
    <property type="entry name" value="PP-bd_ACP"/>
</dbReference>
<evidence type="ECO:0000313" key="7">
    <source>
        <dbReference type="Proteomes" id="UP000274315"/>
    </source>
</evidence>
<dbReference type="Gene3D" id="3.40.50.12780">
    <property type="entry name" value="N-terminal domain of ligase-like"/>
    <property type="match status" value="1"/>
</dbReference>
<evidence type="ECO:0000313" key="6">
    <source>
        <dbReference type="EMBL" id="RMU68919.1"/>
    </source>
</evidence>
<dbReference type="InterPro" id="IPR010071">
    <property type="entry name" value="AA_adenyl_dom"/>
</dbReference>
<name>A0A3M5WEI0_PSEAP</name>
<dbReference type="InterPro" id="IPR020802">
    <property type="entry name" value="TesA-like"/>
</dbReference>
<gene>
    <name evidence="6" type="ORF">ALP24_00056</name>
</gene>
<feature type="domain" description="Carrier" evidence="5">
    <location>
        <begin position="989"/>
        <end position="1064"/>
    </location>
</feature>
<dbReference type="InterPro" id="IPR025110">
    <property type="entry name" value="AMP-bd_C"/>
</dbReference>
<dbReference type="CDD" id="cd19540">
    <property type="entry name" value="LCL_NRPS-like"/>
    <property type="match status" value="1"/>
</dbReference>
<dbReference type="GO" id="GO:0043041">
    <property type="term" value="P:amino acid activation for nonribosomal peptide biosynthetic process"/>
    <property type="evidence" value="ECO:0007669"/>
    <property type="project" value="TreeGrafter"/>
</dbReference>
<dbReference type="FunFam" id="1.10.1200.10:FF:000005">
    <property type="entry name" value="Nonribosomal peptide synthetase 1"/>
    <property type="match status" value="1"/>
</dbReference>
<dbReference type="SMART" id="SM00824">
    <property type="entry name" value="PKS_TE"/>
    <property type="match status" value="1"/>
</dbReference>
<sequence length="1310" mass="144123">MPVFERYAKSEHVVFKIVEPGSRRSGAPLSFAQRRLWFLDQLDGPSPTYNLAHALHLYGELDVQSLHLALIDLVQRHESLRTRFASQDGVPSQLILERQQVELDLPVQDVTLLQLPTVMALATNGTFDLAQQLPIRCILYRINPHQHTLLLLVHHIACDGWSMAPLLHDLSHAYGARRQGQEPNRPALAVQYADYALWQQKLLGDENDPNSLIARQINYWRTTLADLPEQLDLPLDHPRPSVASHRGGVVELRIEAALHIKLLTLARTAHCSLYMVLQAALATLLSRLGAGHDIPLGAAVAGRTDDALDELIGFFVNTLVVRIDTSADPSFSTLLQRVRRQALGAYAHQDLPFERLVEVLNPTRSSARHPLFQILLVLHNMDQANSSFDGLQSRFEALNNQQAKFDIATFLTEDHDSIGNPAGLNGRIEYASELFEARTIERFTEQYLRVLTAVADNDQLTIGAIDLLSELDRQQILVEWNATEHPVPATSLPALFEEQVGRRPHAEALIHAGQRISYQELNRRANQLAHHLIGLGIGPEDIVGLCLPRSPNMIVALLAVLKAGAAYLPLDTNAPSSRLTQLSEESQMRLLLVSREITWRAGGIPVVEVDDCVLASCSTSNPGLQIPPSRLAYVMYTSGTSGLPKGVCVSHHNIANLALNRCWNDRTPAVMLLHSTYAFDAETYEIWRTLAGGGTLVVAPSGKMSVSELGSLITDHAVTDLWLTSGLFDVIANERPDYLKNIREIITGGDTVSATSVNRVLETCPAITVTNGYGPTETTTFATNGRVGAGAIPGHSVPVGYPLDNVKIYVLDQQLSVVPVGVVGEVCVAGSGLGRGYYKRPGQTAEKFVADPFAQDGSRMYRTGDIGRWRNDGQLELLGRTDDQVKLRGFRIELAEIESVIAATPGVKQVKVVMYGESPDDKRIIAYVVGSSNTPLDVVCLRNDLVRQLPDYMIPAAFEVQAHLPLTANGKIDRQALPRPSFDARHYRAPRTPAEHQLSSLFAELLKLEKVGVDDNFFELGGHSLLAIQLLTRIETLLNVVLPLRTLFEAPCVEQLAHRLEQSNSTGMALSTLLALRATGSHLPLFCIHPGGGVGWSYSALLSQLPHDLPLYALQSRQLTDPHHDEVSIQQMARDYLQKIREIQPSGPYFLLGWSLGGVIAQEMAASLQAQGEPVDLLVLLDSYPSQKGGQAATSDISPDDLFGALKGIGYDSSSNAINATDTQLEEAMYQAITRSYELSASLIANHTPRRFKGRTLLFKAIADNDRASDTRRWTDYITNMQVYDLNCGHHEMMRSYAAAAIGEIIKSIL</sequence>
<dbReference type="InterPro" id="IPR020806">
    <property type="entry name" value="PKS_PP-bd"/>
</dbReference>
<dbReference type="PROSITE" id="PS50075">
    <property type="entry name" value="CARRIER"/>
    <property type="match status" value="1"/>
</dbReference>
<dbReference type="GO" id="GO:0031177">
    <property type="term" value="F:phosphopantetheine binding"/>
    <property type="evidence" value="ECO:0007669"/>
    <property type="project" value="InterPro"/>
</dbReference>
<dbReference type="InterPro" id="IPR029058">
    <property type="entry name" value="AB_hydrolase_fold"/>
</dbReference>